<gene>
    <name evidence="1" type="ORF">MENTE1834_LOCUS24868</name>
</gene>
<comment type="caution">
    <text evidence="1">The sequence shown here is derived from an EMBL/GenBank/DDBJ whole genome shotgun (WGS) entry which is preliminary data.</text>
</comment>
<dbReference type="Proteomes" id="UP001497535">
    <property type="component" value="Unassembled WGS sequence"/>
</dbReference>
<name>A0ACB0ZFR0_MELEN</name>
<evidence type="ECO:0000313" key="2">
    <source>
        <dbReference type="Proteomes" id="UP001497535"/>
    </source>
</evidence>
<protein>
    <submittedName>
        <fullName evidence="1">Uncharacterized protein</fullName>
    </submittedName>
</protein>
<dbReference type="EMBL" id="CAVMJV010000033">
    <property type="protein sequence ID" value="CAK5077892.1"/>
    <property type="molecule type" value="Genomic_DNA"/>
</dbReference>
<keyword evidence="2" id="KW-1185">Reference proteome</keyword>
<sequence>MSSFYFEFAPLQDLLNLAFLDRLMPILSSTFYLRILLQGICPLMTHEARLYN</sequence>
<evidence type="ECO:0000313" key="1">
    <source>
        <dbReference type="EMBL" id="CAK5077892.1"/>
    </source>
</evidence>
<accession>A0ACB0ZFR0</accession>
<reference evidence="1" key="1">
    <citation type="submission" date="2023-11" db="EMBL/GenBank/DDBJ databases">
        <authorList>
            <person name="Poullet M."/>
        </authorList>
    </citation>
    <scope>NUCLEOTIDE SEQUENCE</scope>
    <source>
        <strain evidence="1">E1834</strain>
    </source>
</reference>
<proteinExistence type="predicted"/>
<organism evidence="1 2">
    <name type="scientific">Meloidogyne enterolobii</name>
    <name type="common">Root-knot nematode worm</name>
    <name type="synonym">Meloidogyne mayaguensis</name>
    <dbReference type="NCBI Taxonomy" id="390850"/>
    <lineage>
        <taxon>Eukaryota</taxon>
        <taxon>Metazoa</taxon>
        <taxon>Ecdysozoa</taxon>
        <taxon>Nematoda</taxon>
        <taxon>Chromadorea</taxon>
        <taxon>Rhabditida</taxon>
        <taxon>Tylenchina</taxon>
        <taxon>Tylenchomorpha</taxon>
        <taxon>Tylenchoidea</taxon>
        <taxon>Meloidogynidae</taxon>
        <taxon>Meloidogyninae</taxon>
        <taxon>Meloidogyne</taxon>
    </lineage>
</organism>